<accession>A0A7J6GAA1</accession>
<dbReference type="InterPro" id="IPR038765">
    <property type="entry name" value="Papain-like_cys_pep_sf"/>
</dbReference>
<proteinExistence type="inferred from homology"/>
<evidence type="ECO:0000313" key="6">
    <source>
        <dbReference type="EMBL" id="KAF4379886.1"/>
    </source>
</evidence>
<dbReference type="GO" id="GO:0006508">
    <property type="term" value="P:proteolysis"/>
    <property type="evidence" value="ECO:0007669"/>
    <property type="project" value="UniProtKB-KW"/>
</dbReference>
<dbReference type="EMBL" id="JAATIP010000067">
    <property type="protein sequence ID" value="KAF4379886.1"/>
    <property type="molecule type" value="Genomic_DNA"/>
</dbReference>
<evidence type="ECO:0000259" key="5">
    <source>
        <dbReference type="Pfam" id="PF02902"/>
    </source>
</evidence>
<dbReference type="AlphaFoldDB" id="A0A7J6GAA1"/>
<evidence type="ECO:0000256" key="1">
    <source>
        <dbReference type="ARBA" id="ARBA00005234"/>
    </source>
</evidence>
<feature type="region of interest" description="Disordered" evidence="4">
    <location>
        <begin position="15"/>
        <end position="55"/>
    </location>
</feature>
<protein>
    <recommendedName>
        <fullName evidence="5">Ubiquitin-like protease family profile domain-containing protein</fullName>
    </recommendedName>
</protein>
<dbReference type="SUPFAM" id="SSF54001">
    <property type="entry name" value="Cysteine proteinases"/>
    <property type="match status" value="1"/>
</dbReference>
<dbReference type="Proteomes" id="UP000525078">
    <property type="component" value="Unassembled WGS sequence"/>
</dbReference>
<dbReference type="Pfam" id="PF02902">
    <property type="entry name" value="Peptidase_C48"/>
    <property type="match status" value="1"/>
</dbReference>
<evidence type="ECO:0000256" key="4">
    <source>
        <dbReference type="SAM" id="MobiDB-lite"/>
    </source>
</evidence>
<dbReference type="Gene3D" id="3.40.395.10">
    <property type="entry name" value="Adenoviral Proteinase, Chain A"/>
    <property type="match status" value="1"/>
</dbReference>
<dbReference type="GO" id="GO:0008234">
    <property type="term" value="F:cysteine-type peptidase activity"/>
    <property type="evidence" value="ECO:0007669"/>
    <property type="project" value="InterPro"/>
</dbReference>
<keyword evidence="3" id="KW-0378">Hydrolase</keyword>
<evidence type="ECO:0000313" key="7">
    <source>
        <dbReference type="EMBL" id="KAF4403261.1"/>
    </source>
</evidence>
<sequence length="316" mass="36353">MLHKNKMMVPIFPDVASTHKSSSKGKEIATPHRSPNKGKQISTLPAMSSAGSQSNVRIDQVDKNATFKPEVWAQIPVCLHFLVEEFIRRKGKWSVVEVPTDPDFMPPRTDIILSSEDVEQVGTLNFIGCQGMIFGIRCIWEDLTNMREYFKFFDPELLNATDKDGIVHQEVVIKLAEWLNTMNNKSQMFFIPWNYERHWMLEIVCAGKIIHLDPWLRHKRPKMTIDLTLQRAYELLGGSNELLGTFPGVTVAACPKQTLGIECGFYVLRYINGIVKALNSFVLIREKFGKMDTYDVETMLLPLQHQWLSKLTRYLY</sequence>
<keyword evidence="2" id="KW-0645">Protease</keyword>
<name>A0A7J6GAA1_CANSA</name>
<evidence type="ECO:0000256" key="3">
    <source>
        <dbReference type="ARBA" id="ARBA00022801"/>
    </source>
</evidence>
<dbReference type="Proteomes" id="UP000583929">
    <property type="component" value="Unassembled WGS sequence"/>
</dbReference>
<organism evidence="6 8">
    <name type="scientific">Cannabis sativa</name>
    <name type="common">Hemp</name>
    <name type="synonym">Marijuana</name>
    <dbReference type="NCBI Taxonomy" id="3483"/>
    <lineage>
        <taxon>Eukaryota</taxon>
        <taxon>Viridiplantae</taxon>
        <taxon>Streptophyta</taxon>
        <taxon>Embryophyta</taxon>
        <taxon>Tracheophyta</taxon>
        <taxon>Spermatophyta</taxon>
        <taxon>Magnoliopsida</taxon>
        <taxon>eudicotyledons</taxon>
        <taxon>Gunneridae</taxon>
        <taxon>Pentapetalae</taxon>
        <taxon>rosids</taxon>
        <taxon>fabids</taxon>
        <taxon>Rosales</taxon>
        <taxon>Cannabaceae</taxon>
        <taxon>Cannabis</taxon>
    </lineage>
</organism>
<gene>
    <name evidence="6" type="ORF">F8388_024919</name>
    <name evidence="7" type="ORF">G4B88_007907</name>
</gene>
<keyword evidence="9" id="KW-1185">Reference proteome</keyword>
<reference evidence="8 9" key="1">
    <citation type="journal article" date="2020" name="bioRxiv">
        <title>Sequence and annotation of 42 cannabis genomes reveals extensive copy number variation in cannabinoid synthesis and pathogen resistance genes.</title>
        <authorList>
            <person name="Mckernan K.J."/>
            <person name="Helbert Y."/>
            <person name="Kane L.T."/>
            <person name="Ebling H."/>
            <person name="Zhang L."/>
            <person name="Liu B."/>
            <person name="Eaton Z."/>
            <person name="Mclaughlin S."/>
            <person name="Kingan S."/>
            <person name="Baybayan P."/>
            <person name="Concepcion G."/>
            <person name="Jordan M."/>
            <person name="Riva A."/>
            <person name="Barbazuk W."/>
            <person name="Harkins T."/>
        </authorList>
    </citation>
    <scope>NUCLEOTIDE SEQUENCE [LARGE SCALE GENOMIC DNA]</scope>
    <source>
        <strain evidence="8 9">cv. Jamaican Lion 4</strain>
        <strain evidence="7">Father</strain>
        <strain evidence="6">Mother</strain>
        <tissue evidence="6">Leaf</tissue>
    </source>
</reference>
<evidence type="ECO:0000256" key="2">
    <source>
        <dbReference type="ARBA" id="ARBA00022670"/>
    </source>
</evidence>
<evidence type="ECO:0000313" key="8">
    <source>
        <dbReference type="Proteomes" id="UP000525078"/>
    </source>
</evidence>
<feature type="domain" description="Ubiquitin-like protease family profile" evidence="5">
    <location>
        <begin position="150"/>
        <end position="275"/>
    </location>
</feature>
<dbReference type="InterPro" id="IPR003653">
    <property type="entry name" value="Peptidase_C48_C"/>
</dbReference>
<comment type="similarity">
    <text evidence="1">Belongs to the peptidase C48 family.</text>
</comment>
<comment type="caution">
    <text evidence="6">The sequence shown here is derived from an EMBL/GenBank/DDBJ whole genome shotgun (WGS) entry which is preliminary data.</text>
</comment>
<dbReference type="EMBL" id="JAATIQ010000004">
    <property type="protein sequence ID" value="KAF4403261.1"/>
    <property type="molecule type" value="Genomic_DNA"/>
</dbReference>
<feature type="compositionally biased region" description="Polar residues" evidence="4">
    <location>
        <begin position="37"/>
        <end position="55"/>
    </location>
</feature>
<evidence type="ECO:0000313" key="9">
    <source>
        <dbReference type="Proteomes" id="UP000583929"/>
    </source>
</evidence>